<evidence type="ECO:0000256" key="3">
    <source>
        <dbReference type="ARBA" id="ARBA00023163"/>
    </source>
</evidence>
<dbReference type="SUPFAM" id="SSF46785">
    <property type="entry name" value="Winged helix' DNA-binding domain"/>
    <property type="match status" value="1"/>
</dbReference>
<dbReference type="InterPro" id="IPR036388">
    <property type="entry name" value="WH-like_DNA-bd_sf"/>
</dbReference>
<accession>A0A6L5YYY5</accession>
<keyword evidence="1" id="KW-0805">Transcription regulation</keyword>
<dbReference type="PROSITE" id="PS50949">
    <property type="entry name" value="HTH_GNTR"/>
    <property type="match status" value="1"/>
</dbReference>
<dbReference type="EMBL" id="WIND01000003">
    <property type="protein sequence ID" value="MSU89120.1"/>
    <property type="molecule type" value="Genomic_DNA"/>
</dbReference>
<sequence length="251" mass="26477">MDDNPAIGDPLARGATLSDQVSRALRDGITDGAWPVGTGLPSEAALAREMQVSRTVIREAVSRLKAEGLLSSRQGRGTVVASDRPRRGFAIDADDMANLRKLSQILELRLGLEVEAAALAARRRGARDLAEIAAARDAFRQAAAAAAPDIRAGVAADLRFHRAICAATGNDYYIDLFACLSASLRETVAAGRQQAIRRGGAGRAAAAEHDGILHAIEAGDAIAAGAQMRRHLTDASDRLLGQLRDRGRGRS</sequence>
<dbReference type="InterPro" id="IPR036390">
    <property type="entry name" value="WH_DNA-bd_sf"/>
</dbReference>
<evidence type="ECO:0000313" key="5">
    <source>
        <dbReference type="EMBL" id="MSU89120.1"/>
    </source>
</evidence>
<dbReference type="Gene3D" id="1.10.10.10">
    <property type="entry name" value="Winged helix-like DNA-binding domain superfamily/Winged helix DNA-binding domain"/>
    <property type="match status" value="1"/>
</dbReference>
<dbReference type="InterPro" id="IPR000524">
    <property type="entry name" value="Tscrpt_reg_HTH_GntR"/>
</dbReference>
<evidence type="ECO:0000256" key="2">
    <source>
        <dbReference type="ARBA" id="ARBA00023125"/>
    </source>
</evidence>
<name>A0A6L5YYY5_9RHOB</name>
<dbReference type="GO" id="GO:0003700">
    <property type="term" value="F:DNA-binding transcription factor activity"/>
    <property type="evidence" value="ECO:0007669"/>
    <property type="project" value="InterPro"/>
</dbReference>
<dbReference type="SMART" id="SM00895">
    <property type="entry name" value="FCD"/>
    <property type="match status" value="1"/>
</dbReference>
<keyword evidence="2" id="KW-0238">DNA-binding</keyword>
<dbReference type="Proteomes" id="UP000474957">
    <property type="component" value="Unassembled WGS sequence"/>
</dbReference>
<evidence type="ECO:0000256" key="1">
    <source>
        <dbReference type="ARBA" id="ARBA00023015"/>
    </source>
</evidence>
<dbReference type="PANTHER" id="PTHR43537:SF44">
    <property type="entry name" value="GNTR FAMILY REGULATORY PROTEIN"/>
    <property type="match status" value="1"/>
</dbReference>
<evidence type="ECO:0000313" key="6">
    <source>
        <dbReference type="Proteomes" id="UP000474957"/>
    </source>
</evidence>
<dbReference type="InterPro" id="IPR008920">
    <property type="entry name" value="TF_FadR/GntR_C"/>
</dbReference>
<dbReference type="PRINTS" id="PR00035">
    <property type="entry name" value="HTHGNTR"/>
</dbReference>
<dbReference type="Pfam" id="PF07729">
    <property type="entry name" value="FCD"/>
    <property type="match status" value="1"/>
</dbReference>
<proteinExistence type="predicted"/>
<dbReference type="PANTHER" id="PTHR43537">
    <property type="entry name" value="TRANSCRIPTIONAL REGULATOR, GNTR FAMILY"/>
    <property type="match status" value="1"/>
</dbReference>
<dbReference type="AlphaFoldDB" id="A0A6L5YYY5"/>
<evidence type="ECO:0000259" key="4">
    <source>
        <dbReference type="PROSITE" id="PS50949"/>
    </source>
</evidence>
<gene>
    <name evidence="5" type="ORF">GE300_05700</name>
</gene>
<comment type="caution">
    <text evidence="5">The sequence shown here is derived from an EMBL/GenBank/DDBJ whole genome shotgun (WGS) entry which is preliminary data.</text>
</comment>
<protein>
    <submittedName>
        <fullName evidence="5">FCD domain-containing protein</fullName>
    </submittedName>
</protein>
<dbReference type="Pfam" id="PF00392">
    <property type="entry name" value="GntR"/>
    <property type="match status" value="1"/>
</dbReference>
<organism evidence="5 6">
    <name type="scientific">Halovulum marinum</name>
    <dbReference type="NCBI Taxonomy" id="2662447"/>
    <lineage>
        <taxon>Bacteria</taxon>
        <taxon>Pseudomonadati</taxon>
        <taxon>Pseudomonadota</taxon>
        <taxon>Alphaproteobacteria</taxon>
        <taxon>Rhodobacterales</taxon>
        <taxon>Paracoccaceae</taxon>
        <taxon>Halovulum</taxon>
    </lineage>
</organism>
<dbReference type="Gene3D" id="1.20.120.530">
    <property type="entry name" value="GntR ligand-binding domain-like"/>
    <property type="match status" value="1"/>
</dbReference>
<dbReference type="SUPFAM" id="SSF48008">
    <property type="entry name" value="GntR ligand-binding domain-like"/>
    <property type="match status" value="1"/>
</dbReference>
<dbReference type="RefSeq" id="WP_154445612.1">
    <property type="nucleotide sequence ID" value="NZ_WIND01000003.1"/>
</dbReference>
<dbReference type="SMART" id="SM00345">
    <property type="entry name" value="HTH_GNTR"/>
    <property type="match status" value="1"/>
</dbReference>
<keyword evidence="3" id="KW-0804">Transcription</keyword>
<dbReference type="GO" id="GO:0003677">
    <property type="term" value="F:DNA binding"/>
    <property type="evidence" value="ECO:0007669"/>
    <property type="project" value="UniProtKB-KW"/>
</dbReference>
<keyword evidence="6" id="KW-1185">Reference proteome</keyword>
<feature type="domain" description="HTH gntR-type" evidence="4">
    <location>
        <begin position="15"/>
        <end position="83"/>
    </location>
</feature>
<dbReference type="CDD" id="cd07377">
    <property type="entry name" value="WHTH_GntR"/>
    <property type="match status" value="1"/>
</dbReference>
<reference evidence="5 6" key="1">
    <citation type="submission" date="2019-10" db="EMBL/GenBank/DDBJ databases">
        <title>Cognatihalovulum marinum gen. nov. sp. nov., a new member of the family Rhodobacteraceae isolated from deep seawater of the Northwest Indian Ocean.</title>
        <authorList>
            <person name="Ruan C."/>
            <person name="Wang J."/>
            <person name="Zheng X."/>
            <person name="Song L."/>
            <person name="Zhu Y."/>
            <person name="Huang Y."/>
            <person name="Lu Z."/>
            <person name="Du W."/>
            <person name="Huang L."/>
            <person name="Dai X."/>
        </authorList>
    </citation>
    <scope>NUCLEOTIDE SEQUENCE [LARGE SCALE GENOMIC DNA]</scope>
    <source>
        <strain evidence="5 6">2CG4</strain>
    </source>
</reference>
<dbReference type="InterPro" id="IPR011711">
    <property type="entry name" value="GntR_C"/>
</dbReference>